<proteinExistence type="predicted"/>
<feature type="compositionally biased region" description="Acidic residues" evidence="2">
    <location>
        <begin position="1013"/>
        <end position="1031"/>
    </location>
</feature>
<dbReference type="EMBL" id="SGPL01000519">
    <property type="protein sequence ID" value="THH11350.1"/>
    <property type="molecule type" value="Genomic_DNA"/>
</dbReference>
<dbReference type="Gene3D" id="3.30.200.20">
    <property type="entry name" value="Phosphorylase Kinase, domain 1"/>
    <property type="match status" value="1"/>
</dbReference>
<evidence type="ECO:0000313" key="3">
    <source>
        <dbReference type="EMBL" id="THH11350.1"/>
    </source>
</evidence>
<keyword evidence="4" id="KW-1185">Reference proteome</keyword>
<organism evidence="3 4">
    <name type="scientific">Bondarzewia mesenterica</name>
    <dbReference type="NCBI Taxonomy" id="1095465"/>
    <lineage>
        <taxon>Eukaryota</taxon>
        <taxon>Fungi</taxon>
        <taxon>Dikarya</taxon>
        <taxon>Basidiomycota</taxon>
        <taxon>Agaricomycotina</taxon>
        <taxon>Agaricomycetes</taxon>
        <taxon>Russulales</taxon>
        <taxon>Bondarzewiaceae</taxon>
        <taxon>Bondarzewia</taxon>
    </lineage>
</organism>
<evidence type="ECO:0000256" key="1">
    <source>
        <dbReference type="SAM" id="Coils"/>
    </source>
</evidence>
<evidence type="ECO:0000313" key="4">
    <source>
        <dbReference type="Proteomes" id="UP000310158"/>
    </source>
</evidence>
<sequence>MLQYFHEPPTLSTMAIARQDLDDTRKQLEDAQHKIHAAEAQLAQLVSETRCVIDEMESQRAALEEKLSQMLAYIAPIRRLPQELLRHIFLMNFEEYPCCAWILAAVCTLWRRLALSMPKIWSKIRLVTSPNSSADTIRLWLERSGSRVPLDIEIFLQVQTSSAASTVSRRRIRSPSPWTYPNPPSSTTQYVQISAGQPSTSIQIFPTSAPIILPPSPTHHEAWGPLTPPPAPPPMLPIINPSPARAQASRASTHWGHIAIFYLVEQMERWERFVFRFDKQFSSSAALKSITGDAPLLKEFEVSCAEPIFFGDWPWLPSAGQGTHNSLPHLKSLTLQYTPFKWSSPMLRTNLRRLNLRALPTLGVPLDRILHIAANNPALEELTLHFSNVTNPVLPLAAATFPELKSLSIGGHYLMTSLVDALVLPALDALTLDMEARDPIEESILGLLARSNHPPIRALSIAYGGTGSPYYYTATALVSSWNFLVELNHLRSLHVGSTPLDPLLTALGVPEDDSQPWACPNLEHLALKGCPAHADGAAKLVQMIEGRNPDAMAATSSSGVGVTKLRHLEMYDCATLGPDVVQWVKGKVNEVVCIEPAMERCGYPVDDAKVVLIRIYVSRPPILSPQSVSDYSLYFPFAQHNQFDLEAQILYRAQFNMFHDGQIPSHAVVHNGIASSSNRAPIPSIPATGAVITSSTDTPASTAIEWDWDMEHEDRRREAKASAAQHNAQPFLVDRKLLKDVVREKMDCEVGRITFLSSGTFHKAYLVQLTDGREVIARVARRYMPRIKTESEVATMDYIRTYTNIPVPDVYFYDSNPYNRLGGEYILMSKAKGVPLSTVYHAMPHATLIALLDNIAALVIPLYAHRFSSIGSLYFGPPPDAPSPRPSSSSIPTPTASIPFSFMMSSTTPKAGAQTVQTPKPNTATPAFPEFHVGQIISWPFFGSNRGDLSHPTEIDRGPWSSTQAYLVSCADREIHGAIREGEGKAAPHRLHLDPDEIHSSRHHHLQAVPDDKSDESDEWEMEDSDDEWDGPGDAMYRDYRRMQRSTFLVAHIHRREKLVREEMARWIRMMDRLGVGTGDPGGGAEEFGLDCHDLSLENVFVDANDHSKI</sequence>
<name>A0A4S4LMV0_9AGAM</name>
<feature type="coiled-coil region" evidence="1">
    <location>
        <begin position="14"/>
        <end position="73"/>
    </location>
</feature>
<keyword evidence="1" id="KW-0175">Coiled coil</keyword>
<feature type="non-terminal residue" evidence="3">
    <location>
        <position position="1110"/>
    </location>
</feature>
<accession>A0A4S4LMV0</accession>
<gene>
    <name evidence="3" type="ORF">EW146_g8068</name>
</gene>
<dbReference type="InterPro" id="IPR051678">
    <property type="entry name" value="AGP_Transferase"/>
</dbReference>
<dbReference type="SUPFAM" id="SSF56112">
    <property type="entry name" value="Protein kinase-like (PK-like)"/>
    <property type="match status" value="1"/>
</dbReference>
<dbReference type="SUPFAM" id="SSF52047">
    <property type="entry name" value="RNI-like"/>
    <property type="match status" value="1"/>
</dbReference>
<dbReference type="InterPro" id="IPR032675">
    <property type="entry name" value="LRR_dom_sf"/>
</dbReference>
<protein>
    <submittedName>
        <fullName evidence="3">Uncharacterized protein</fullName>
    </submittedName>
</protein>
<dbReference type="InterPro" id="IPR011009">
    <property type="entry name" value="Kinase-like_dom_sf"/>
</dbReference>
<feature type="region of interest" description="Disordered" evidence="2">
    <location>
        <begin position="998"/>
        <end position="1032"/>
    </location>
</feature>
<dbReference type="PANTHER" id="PTHR21310:SF15">
    <property type="entry name" value="AMINOGLYCOSIDE PHOSPHOTRANSFERASE DOMAIN-CONTAINING PROTEIN"/>
    <property type="match status" value="1"/>
</dbReference>
<evidence type="ECO:0000256" key="2">
    <source>
        <dbReference type="SAM" id="MobiDB-lite"/>
    </source>
</evidence>
<reference evidence="3 4" key="1">
    <citation type="submission" date="2019-02" db="EMBL/GenBank/DDBJ databases">
        <title>Genome sequencing of the rare red list fungi Bondarzewia mesenterica.</title>
        <authorList>
            <person name="Buettner E."/>
            <person name="Kellner H."/>
        </authorList>
    </citation>
    <scope>NUCLEOTIDE SEQUENCE [LARGE SCALE GENOMIC DNA]</scope>
    <source>
        <strain evidence="3 4">DSM 108281</strain>
    </source>
</reference>
<dbReference type="Proteomes" id="UP000310158">
    <property type="component" value="Unassembled WGS sequence"/>
</dbReference>
<dbReference type="Gene3D" id="3.80.10.10">
    <property type="entry name" value="Ribonuclease Inhibitor"/>
    <property type="match status" value="1"/>
</dbReference>
<dbReference type="PANTHER" id="PTHR21310">
    <property type="entry name" value="AMINOGLYCOSIDE PHOSPHOTRANSFERASE-RELATED-RELATED"/>
    <property type="match status" value="1"/>
</dbReference>
<dbReference type="OrthoDB" id="3208947at2759"/>
<comment type="caution">
    <text evidence="3">The sequence shown here is derived from an EMBL/GenBank/DDBJ whole genome shotgun (WGS) entry which is preliminary data.</text>
</comment>
<dbReference type="AlphaFoldDB" id="A0A4S4LMV0"/>